<feature type="active site" description="Proton acceptor" evidence="14">
    <location>
        <position position="95"/>
    </location>
</feature>
<comment type="cofactor">
    <cofactor evidence="14">
        <name>[4Fe-4S] cluster</name>
        <dbReference type="ChEBI" id="CHEBI:49883"/>
    </cofactor>
    <text evidence="14">Binds 1 [4Fe-4S] cluster. The cluster is coordinated with 3 cysteines and an exchangeable S-adenosyl-L-methionine.</text>
</comment>
<dbReference type="GO" id="GO:0000049">
    <property type="term" value="F:tRNA binding"/>
    <property type="evidence" value="ECO:0007669"/>
    <property type="project" value="UniProtKB-UniRule"/>
</dbReference>
<dbReference type="PANTHER" id="PTHR30544:SF5">
    <property type="entry name" value="RADICAL SAM CORE DOMAIN-CONTAINING PROTEIN"/>
    <property type="match status" value="1"/>
</dbReference>
<dbReference type="FunFam" id="1.10.150.530:FF:000003">
    <property type="entry name" value="Dual-specificity RNA methyltransferase RlmN"/>
    <property type="match status" value="1"/>
</dbReference>
<feature type="active site" description="S-methylcysteine intermediate" evidence="14">
    <location>
        <position position="345"/>
    </location>
</feature>
<evidence type="ECO:0000256" key="8">
    <source>
        <dbReference type="ARBA" id="ARBA00022691"/>
    </source>
</evidence>
<evidence type="ECO:0000313" key="16">
    <source>
        <dbReference type="EMBL" id="SEH08523.1"/>
    </source>
</evidence>
<dbReference type="SUPFAM" id="SSF102114">
    <property type="entry name" value="Radical SAM enzymes"/>
    <property type="match status" value="1"/>
</dbReference>
<dbReference type="PROSITE" id="PS51918">
    <property type="entry name" value="RADICAL_SAM"/>
    <property type="match status" value="1"/>
</dbReference>
<evidence type="ECO:0000256" key="2">
    <source>
        <dbReference type="ARBA" id="ARBA00007544"/>
    </source>
</evidence>
<dbReference type="InterPro" id="IPR048641">
    <property type="entry name" value="RlmN_N"/>
</dbReference>
<keyword evidence="10 14" id="KW-0479">Metal-binding</keyword>
<evidence type="ECO:0000256" key="11">
    <source>
        <dbReference type="ARBA" id="ARBA00023004"/>
    </source>
</evidence>
<keyword evidence="13 14" id="KW-1015">Disulfide bond</keyword>
<dbReference type="GO" id="GO:0046872">
    <property type="term" value="F:metal ion binding"/>
    <property type="evidence" value="ECO:0007669"/>
    <property type="project" value="UniProtKB-KW"/>
</dbReference>
<evidence type="ECO:0000256" key="5">
    <source>
        <dbReference type="ARBA" id="ARBA00022552"/>
    </source>
</evidence>
<dbReference type="InterPro" id="IPR058240">
    <property type="entry name" value="rSAM_sf"/>
</dbReference>
<feature type="binding site" evidence="14">
    <location>
        <position position="119"/>
    </location>
    <ligand>
        <name>[4Fe-4S] cluster</name>
        <dbReference type="ChEBI" id="CHEBI:49883"/>
        <note>4Fe-4S-S-AdoMet</note>
    </ligand>
</feature>
<keyword evidence="7 14" id="KW-0808">Transferase</keyword>
<dbReference type="GO" id="GO:0002935">
    <property type="term" value="F:tRNA (adenine(37)-C2)-methyltransferase activity"/>
    <property type="evidence" value="ECO:0007669"/>
    <property type="project" value="UniProtKB-UniRule"/>
</dbReference>
<evidence type="ECO:0000256" key="12">
    <source>
        <dbReference type="ARBA" id="ARBA00023014"/>
    </source>
</evidence>
<protein>
    <recommendedName>
        <fullName evidence="14">Dual-specificity RNA methyltransferase RlmN</fullName>
        <ecNumber evidence="14">2.1.1.192</ecNumber>
    </recommendedName>
    <alternativeName>
        <fullName evidence="14">23S rRNA (adenine(2503)-C(2))-methyltransferase</fullName>
    </alternativeName>
    <alternativeName>
        <fullName evidence="14">23S rRNA m2A2503 methyltransferase</fullName>
    </alternativeName>
    <alternativeName>
        <fullName evidence="14">Ribosomal RNA large subunit methyltransferase N</fullName>
    </alternativeName>
    <alternativeName>
        <fullName evidence="14">tRNA (adenine(37)-C(2))-methyltransferase</fullName>
    </alternativeName>
    <alternativeName>
        <fullName evidence="14">tRNA m2A37 methyltransferase</fullName>
    </alternativeName>
</protein>
<evidence type="ECO:0000256" key="1">
    <source>
        <dbReference type="ARBA" id="ARBA00004496"/>
    </source>
</evidence>
<keyword evidence="6 14" id="KW-0489">Methyltransferase</keyword>
<reference evidence="16 17" key="1">
    <citation type="submission" date="2016-10" db="EMBL/GenBank/DDBJ databases">
        <authorList>
            <person name="de Groot N.N."/>
        </authorList>
    </citation>
    <scope>NUCLEOTIDE SEQUENCE [LARGE SCALE GENOMIC DNA]</scope>
    <source>
        <strain evidence="16">MBHS1</strain>
    </source>
</reference>
<evidence type="ECO:0000256" key="13">
    <source>
        <dbReference type="ARBA" id="ARBA00023157"/>
    </source>
</evidence>
<keyword evidence="5 14" id="KW-0698">rRNA processing</keyword>
<keyword evidence="8 14" id="KW-0949">S-adenosyl-L-methionine</keyword>
<dbReference type="GO" id="GO:0070040">
    <property type="term" value="F:rRNA (adenine(2503)-C2-)-methyltransferase activity"/>
    <property type="evidence" value="ECO:0007669"/>
    <property type="project" value="UniProtKB-UniRule"/>
</dbReference>
<feature type="binding site" evidence="14">
    <location>
        <position position="302"/>
    </location>
    <ligand>
        <name>S-adenosyl-L-methionine</name>
        <dbReference type="ChEBI" id="CHEBI:59789"/>
    </ligand>
</feature>
<dbReference type="InterPro" id="IPR013785">
    <property type="entry name" value="Aldolase_TIM"/>
</dbReference>
<comment type="function">
    <text evidence="14">Specifically methylates position 2 of adenine 2503 in 23S rRNA and position 2 of adenine 37 in tRNAs. m2A2503 modification seems to play a crucial role in the proofreading step occurring at the peptidyl transferase center and thus would serve to optimize ribosomal fidelity.</text>
</comment>
<dbReference type="HAMAP" id="MF_01849">
    <property type="entry name" value="RNA_methyltr_RlmN"/>
    <property type="match status" value="1"/>
</dbReference>
<name>A0A1H6FFU7_9GAMM</name>
<gene>
    <name evidence="14 16" type="primary">rlmN</name>
    <name evidence="16" type="ORF">MBHS_04415</name>
</gene>
<dbReference type="RefSeq" id="WP_103922057.1">
    <property type="nucleotide sequence ID" value="NZ_FMSV02000552.1"/>
</dbReference>
<accession>A0A1H6FFU7</accession>
<comment type="miscellaneous">
    <text evidence="14">Reaction proceeds by a ping-pong mechanism involving intermediate methylation of a conserved cysteine residue.</text>
</comment>
<keyword evidence="11 14" id="KW-0408">Iron</keyword>
<dbReference type="GO" id="GO:0070475">
    <property type="term" value="P:rRNA base methylation"/>
    <property type="evidence" value="ECO:0007669"/>
    <property type="project" value="UniProtKB-UniRule"/>
</dbReference>
<dbReference type="GO" id="GO:0019843">
    <property type="term" value="F:rRNA binding"/>
    <property type="evidence" value="ECO:0007669"/>
    <property type="project" value="UniProtKB-UniRule"/>
</dbReference>
<comment type="catalytic activity">
    <reaction evidence="14">
        <text>adenosine(37) in tRNA + 2 reduced [2Fe-2S]-[ferredoxin] + 2 S-adenosyl-L-methionine = 2-methyladenosine(37) in tRNA + 5'-deoxyadenosine + L-methionine + 2 oxidized [2Fe-2S]-[ferredoxin] + S-adenosyl-L-homocysteine</text>
        <dbReference type="Rhea" id="RHEA:43332"/>
        <dbReference type="Rhea" id="RHEA-COMP:10000"/>
        <dbReference type="Rhea" id="RHEA-COMP:10001"/>
        <dbReference type="Rhea" id="RHEA-COMP:10162"/>
        <dbReference type="Rhea" id="RHEA-COMP:10485"/>
        <dbReference type="ChEBI" id="CHEBI:17319"/>
        <dbReference type="ChEBI" id="CHEBI:33737"/>
        <dbReference type="ChEBI" id="CHEBI:33738"/>
        <dbReference type="ChEBI" id="CHEBI:57844"/>
        <dbReference type="ChEBI" id="CHEBI:57856"/>
        <dbReference type="ChEBI" id="CHEBI:59789"/>
        <dbReference type="ChEBI" id="CHEBI:74411"/>
        <dbReference type="ChEBI" id="CHEBI:74497"/>
        <dbReference type="EC" id="2.1.1.192"/>
    </reaction>
</comment>
<dbReference type="Gene3D" id="1.10.150.530">
    <property type="match status" value="1"/>
</dbReference>
<dbReference type="PANTHER" id="PTHR30544">
    <property type="entry name" value="23S RRNA METHYLTRANSFERASE"/>
    <property type="match status" value="1"/>
</dbReference>
<dbReference type="Proteomes" id="UP000236724">
    <property type="component" value="Unassembled WGS sequence"/>
</dbReference>
<dbReference type="Pfam" id="PF21016">
    <property type="entry name" value="RlmN_N"/>
    <property type="match status" value="1"/>
</dbReference>
<comment type="catalytic activity">
    <reaction evidence="14">
        <text>adenosine(2503) in 23S rRNA + 2 reduced [2Fe-2S]-[ferredoxin] + 2 S-adenosyl-L-methionine = 2-methyladenosine(2503) in 23S rRNA + 5'-deoxyadenosine + L-methionine + 2 oxidized [2Fe-2S]-[ferredoxin] + S-adenosyl-L-homocysteine</text>
        <dbReference type="Rhea" id="RHEA:42916"/>
        <dbReference type="Rhea" id="RHEA-COMP:10000"/>
        <dbReference type="Rhea" id="RHEA-COMP:10001"/>
        <dbReference type="Rhea" id="RHEA-COMP:10152"/>
        <dbReference type="Rhea" id="RHEA-COMP:10282"/>
        <dbReference type="ChEBI" id="CHEBI:17319"/>
        <dbReference type="ChEBI" id="CHEBI:33737"/>
        <dbReference type="ChEBI" id="CHEBI:33738"/>
        <dbReference type="ChEBI" id="CHEBI:57844"/>
        <dbReference type="ChEBI" id="CHEBI:57856"/>
        <dbReference type="ChEBI" id="CHEBI:59789"/>
        <dbReference type="ChEBI" id="CHEBI:74411"/>
        <dbReference type="ChEBI" id="CHEBI:74497"/>
        <dbReference type="EC" id="2.1.1.192"/>
    </reaction>
</comment>
<evidence type="ECO:0000256" key="6">
    <source>
        <dbReference type="ARBA" id="ARBA00022603"/>
    </source>
</evidence>
<feature type="domain" description="Radical SAM core" evidence="15">
    <location>
        <begin position="101"/>
        <end position="339"/>
    </location>
</feature>
<evidence type="ECO:0000256" key="10">
    <source>
        <dbReference type="ARBA" id="ARBA00022723"/>
    </source>
</evidence>
<sequence length="370" mass="41676">MNTASRQNLFSLDRQRLEAFFQALGEKPFRASQVLKWIHQQGITDFEQMSNISKNLRQRLAAKTDLITPQEITHHYSEDGTRKWVLQVDSGNAIETVFIPEEGRNTLCISSQVGCALNCSFCATAQQGFNRNLSVAEIIGQLWLAEHSLRPELDIKPGQRVISNVVLMGMGEPLLNFDAVVAAMRLMMDDFAYGLSWRRITLSTAGVIPALDRLKEQCPVNLAVSLHAPDDKLRDQLVPLNQKYPIHDLIEACQRYLEGENRKRITFEYVLLKGVNDSTAQARALVNLLRDVPAKVNLIPFNPFPESKYQRSSQQTVDRFREVLMSANLITVTRKTRGDDIAAACGQLAGKVQDRSRRQTPVIQPSDLTT</sequence>
<dbReference type="SFLD" id="SFLDG01062">
    <property type="entry name" value="methyltransferase_(Class_A)"/>
    <property type="match status" value="1"/>
</dbReference>
<keyword evidence="9 14" id="KW-0819">tRNA processing</keyword>
<dbReference type="EC" id="2.1.1.192" evidence="14"/>
<dbReference type="InterPro" id="IPR007197">
    <property type="entry name" value="rSAM"/>
</dbReference>
<dbReference type="Pfam" id="PF04055">
    <property type="entry name" value="Radical_SAM"/>
    <property type="match status" value="1"/>
</dbReference>
<evidence type="ECO:0000256" key="14">
    <source>
        <dbReference type="HAMAP-Rule" id="MF_01849"/>
    </source>
</evidence>
<keyword evidence="12 14" id="KW-0411">Iron-sulfur</keyword>
<dbReference type="NCBIfam" id="TIGR00048">
    <property type="entry name" value="rRNA_mod_RlmN"/>
    <property type="match status" value="1"/>
</dbReference>
<evidence type="ECO:0000259" key="15">
    <source>
        <dbReference type="PROSITE" id="PS51918"/>
    </source>
</evidence>
<dbReference type="OrthoDB" id="9793973at2"/>
<keyword evidence="3 14" id="KW-0004">4Fe-4S</keyword>
<feature type="binding site" evidence="14">
    <location>
        <position position="122"/>
    </location>
    <ligand>
        <name>[4Fe-4S] cluster</name>
        <dbReference type="ChEBI" id="CHEBI:49883"/>
        <note>4Fe-4S-S-AdoMet</note>
    </ligand>
</feature>
<dbReference type="AlphaFoldDB" id="A0A1H6FFU7"/>
<keyword evidence="4 14" id="KW-0963">Cytoplasm</keyword>
<comment type="similarity">
    <text evidence="2 14">Belongs to the radical SAM superfamily. RlmN family.</text>
</comment>
<organism evidence="16 17">
    <name type="scientific">Candidatus Venteria ishoeyi</name>
    <dbReference type="NCBI Taxonomy" id="1899563"/>
    <lineage>
        <taxon>Bacteria</taxon>
        <taxon>Pseudomonadati</taxon>
        <taxon>Pseudomonadota</taxon>
        <taxon>Gammaproteobacteria</taxon>
        <taxon>Thiotrichales</taxon>
        <taxon>Thiotrichaceae</taxon>
        <taxon>Venteria</taxon>
    </lineage>
</organism>
<feature type="binding site" evidence="14">
    <location>
        <position position="115"/>
    </location>
    <ligand>
        <name>[4Fe-4S] cluster</name>
        <dbReference type="ChEBI" id="CHEBI:49883"/>
        <note>4Fe-4S-S-AdoMet</note>
    </ligand>
</feature>
<feature type="binding site" evidence="14">
    <location>
        <position position="203"/>
    </location>
    <ligand>
        <name>S-adenosyl-L-methionine</name>
        <dbReference type="ChEBI" id="CHEBI:59789"/>
    </ligand>
</feature>
<dbReference type="InterPro" id="IPR040072">
    <property type="entry name" value="Methyltransferase_A"/>
</dbReference>
<dbReference type="InterPro" id="IPR027492">
    <property type="entry name" value="RNA_MTrfase_RlmN"/>
</dbReference>
<dbReference type="Gene3D" id="3.20.20.70">
    <property type="entry name" value="Aldolase class I"/>
    <property type="match status" value="1"/>
</dbReference>
<feature type="disulfide bond" description="(transient)" evidence="14">
    <location>
        <begin position="108"/>
        <end position="345"/>
    </location>
</feature>
<proteinExistence type="inferred from homology"/>
<comment type="subcellular location">
    <subcellularLocation>
        <location evidence="1 14">Cytoplasm</location>
    </subcellularLocation>
</comment>
<dbReference type="CDD" id="cd01335">
    <property type="entry name" value="Radical_SAM"/>
    <property type="match status" value="1"/>
</dbReference>
<dbReference type="GO" id="GO:0005737">
    <property type="term" value="C:cytoplasm"/>
    <property type="evidence" value="ECO:0007669"/>
    <property type="project" value="UniProtKB-SubCell"/>
</dbReference>
<feature type="binding site" evidence="14">
    <location>
        <begin position="225"/>
        <end position="227"/>
    </location>
    <ligand>
        <name>S-adenosyl-L-methionine</name>
        <dbReference type="ChEBI" id="CHEBI:59789"/>
    </ligand>
</feature>
<dbReference type="GO" id="GO:0030488">
    <property type="term" value="P:tRNA methylation"/>
    <property type="evidence" value="ECO:0007669"/>
    <property type="project" value="UniProtKB-UniRule"/>
</dbReference>
<evidence type="ECO:0000256" key="7">
    <source>
        <dbReference type="ARBA" id="ARBA00022679"/>
    </source>
</evidence>
<evidence type="ECO:0000313" key="17">
    <source>
        <dbReference type="Proteomes" id="UP000236724"/>
    </source>
</evidence>
<evidence type="ECO:0000256" key="4">
    <source>
        <dbReference type="ARBA" id="ARBA00022490"/>
    </source>
</evidence>
<evidence type="ECO:0000256" key="9">
    <source>
        <dbReference type="ARBA" id="ARBA00022694"/>
    </source>
</evidence>
<dbReference type="SFLD" id="SFLDF00275">
    <property type="entry name" value="adenosine_C2_methyltransferase"/>
    <property type="match status" value="1"/>
</dbReference>
<dbReference type="GO" id="GO:0051539">
    <property type="term" value="F:4 iron, 4 sulfur cluster binding"/>
    <property type="evidence" value="ECO:0007669"/>
    <property type="project" value="UniProtKB-UniRule"/>
</dbReference>
<dbReference type="InterPro" id="IPR004383">
    <property type="entry name" value="rRNA_lsu_MTrfase_RlmN/Cfr"/>
</dbReference>
<feature type="binding site" evidence="14">
    <location>
        <begin position="171"/>
        <end position="172"/>
    </location>
    <ligand>
        <name>S-adenosyl-L-methionine</name>
        <dbReference type="ChEBI" id="CHEBI:59789"/>
    </ligand>
</feature>
<dbReference type="EMBL" id="FMSV02000552">
    <property type="protein sequence ID" value="SEH08523.1"/>
    <property type="molecule type" value="Genomic_DNA"/>
</dbReference>
<dbReference type="PIRSF" id="PIRSF006004">
    <property type="entry name" value="CHP00048"/>
    <property type="match status" value="1"/>
</dbReference>
<dbReference type="FunFam" id="3.20.20.70:FF:000008">
    <property type="entry name" value="Dual-specificity RNA methyltransferase RlmN"/>
    <property type="match status" value="1"/>
</dbReference>
<evidence type="ECO:0000256" key="3">
    <source>
        <dbReference type="ARBA" id="ARBA00022485"/>
    </source>
</evidence>
<keyword evidence="17" id="KW-1185">Reference proteome</keyword>
<dbReference type="SFLD" id="SFLDS00029">
    <property type="entry name" value="Radical_SAM"/>
    <property type="match status" value="1"/>
</dbReference>